<feature type="transmembrane region" description="Helical" evidence="1">
    <location>
        <begin position="76"/>
        <end position="96"/>
    </location>
</feature>
<feature type="transmembrane region" description="Helical" evidence="1">
    <location>
        <begin position="262"/>
        <end position="283"/>
    </location>
</feature>
<keyword evidence="1" id="KW-1133">Transmembrane helix</keyword>
<dbReference type="Proteomes" id="UP000237000">
    <property type="component" value="Unassembled WGS sequence"/>
</dbReference>
<accession>A0A2P5FMB6</accession>
<organism evidence="2 3">
    <name type="scientific">Trema orientale</name>
    <name type="common">Charcoal tree</name>
    <name type="synonym">Celtis orientalis</name>
    <dbReference type="NCBI Taxonomy" id="63057"/>
    <lineage>
        <taxon>Eukaryota</taxon>
        <taxon>Viridiplantae</taxon>
        <taxon>Streptophyta</taxon>
        <taxon>Embryophyta</taxon>
        <taxon>Tracheophyta</taxon>
        <taxon>Spermatophyta</taxon>
        <taxon>Magnoliopsida</taxon>
        <taxon>eudicotyledons</taxon>
        <taxon>Gunneridae</taxon>
        <taxon>Pentapetalae</taxon>
        <taxon>rosids</taxon>
        <taxon>fabids</taxon>
        <taxon>Rosales</taxon>
        <taxon>Cannabaceae</taxon>
        <taxon>Trema</taxon>
    </lineage>
</organism>
<sequence length="323" mass="36376">MENPNPTMVSEKKKPYLGTFGIIKSAIEIPLSSSTFFFFTFLTSLPLFWAMLLPKLPFPVFPSLLETPLILSTHNLIHDAALLLDFTIQILSAWLFDFIRFFVAFTTVRSVSMIHTSGIGSISLRSLVRDSIARPKWIGPILTFLYMSLFSSASLNAATYWGGWGPLVPSRTLSFHVVHGITYAAVMVVWCYFRALCKVAVVFSILEGKTGLEAFSASADLIKGNKTRGTILMVLDMAWRLSSGLLPTLFPRSGFGVWYEVLDAYLMCYGKVMNWVVLVIYYYDCKNGQRGNKNKDMVVEKDIDEGYELVHSIDMSPKIDMFQ</sequence>
<feature type="transmembrane region" description="Helical" evidence="1">
    <location>
        <begin position="36"/>
        <end position="56"/>
    </location>
</feature>
<dbReference type="AlphaFoldDB" id="A0A2P5FMB6"/>
<protein>
    <submittedName>
        <fullName evidence="2">Transmembrane protein</fullName>
    </submittedName>
</protein>
<comment type="caution">
    <text evidence="2">The sequence shown here is derived from an EMBL/GenBank/DDBJ whole genome shotgun (WGS) entry which is preliminary data.</text>
</comment>
<dbReference type="PANTHER" id="PTHR36714">
    <property type="entry name" value="T23E23.1"/>
    <property type="match status" value="1"/>
</dbReference>
<dbReference type="PANTHER" id="PTHR36714:SF1">
    <property type="entry name" value="T23E23.1"/>
    <property type="match status" value="1"/>
</dbReference>
<feature type="transmembrane region" description="Helical" evidence="1">
    <location>
        <begin position="137"/>
        <end position="161"/>
    </location>
</feature>
<feature type="transmembrane region" description="Helical" evidence="1">
    <location>
        <begin position="231"/>
        <end position="250"/>
    </location>
</feature>
<evidence type="ECO:0000313" key="2">
    <source>
        <dbReference type="EMBL" id="PON98920.1"/>
    </source>
</evidence>
<keyword evidence="3" id="KW-1185">Reference proteome</keyword>
<feature type="transmembrane region" description="Helical" evidence="1">
    <location>
        <begin position="173"/>
        <end position="193"/>
    </location>
</feature>
<gene>
    <name evidence="2" type="ORF">TorRG33x02_051570</name>
</gene>
<name>A0A2P5FMB6_TREOI</name>
<dbReference type="OrthoDB" id="1095660at2759"/>
<proteinExistence type="predicted"/>
<reference evidence="3" key="1">
    <citation type="submission" date="2016-06" db="EMBL/GenBank/DDBJ databases">
        <title>Parallel loss of symbiosis genes in relatives of nitrogen-fixing non-legume Parasponia.</title>
        <authorList>
            <person name="Van Velzen R."/>
            <person name="Holmer R."/>
            <person name="Bu F."/>
            <person name="Rutten L."/>
            <person name="Van Zeijl A."/>
            <person name="Liu W."/>
            <person name="Santuari L."/>
            <person name="Cao Q."/>
            <person name="Sharma T."/>
            <person name="Shen D."/>
            <person name="Roswanjaya Y."/>
            <person name="Wardhani T."/>
            <person name="Kalhor M.S."/>
            <person name="Jansen J."/>
            <person name="Van den Hoogen J."/>
            <person name="Gungor B."/>
            <person name="Hartog M."/>
            <person name="Hontelez J."/>
            <person name="Verver J."/>
            <person name="Yang W.-C."/>
            <person name="Schijlen E."/>
            <person name="Repin R."/>
            <person name="Schilthuizen M."/>
            <person name="Schranz E."/>
            <person name="Heidstra R."/>
            <person name="Miyata K."/>
            <person name="Fedorova E."/>
            <person name="Kohlen W."/>
            <person name="Bisseling T."/>
            <person name="Smit S."/>
            <person name="Geurts R."/>
        </authorList>
    </citation>
    <scope>NUCLEOTIDE SEQUENCE [LARGE SCALE GENOMIC DNA]</scope>
    <source>
        <strain evidence="3">cv. RG33-2</strain>
    </source>
</reference>
<evidence type="ECO:0000313" key="3">
    <source>
        <dbReference type="Proteomes" id="UP000237000"/>
    </source>
</evidence>
<evidence type="ECO:0000256" key="1">
    <source>
        <dbReference type="SAM" id="Phobius"/>
    </source>
</evidence>
<keyword evidence="1 2" id="KW-0812">Transmembrane</keyword>
<dbReference type="EMBL" id="JXTC01000021">
    <property type="protein sequence ID" value="PON98920.1"/>
    <property type="molecule type" value="Genomic_DNA"/>
</dbReference>
<keyword evidence="1" id="KW-0472">Membrane</keyword>
<dbReference type="InParanoid" id="A0A2P5FMB6"/>